<dbReference type="RefSeq" id="WP_024460119.1">
    <property type="nucleotide sequence ID" value="NZ_RJUK01000001.1"/>
</dbReference>
<dbReference type="InterPro" id="IPR016181">
    <property type="entry name" value="Acyl_CoA_acyltransferase"/>
</dbReference>
<evidence type="ECO:0000256" key="2">
    <source>
        <dbReference type="ARBA" id="ARBA00010712"/>
    </source>
</evidence>
<organism evidence="10 11">
    <name type="scientific">Marinimicrobium koreense</name>
    <dbReference type="NCBI Taxonomy" id="306545"/>
    <lineage>
        <taxon>Bacteria</taxon>
        <taxon>Pseudomonadati</taxon>
        <taxon>Pseudomonadota</taxon>
        <taxon>Gammaproteobacteria</taxon>
        <taxon>Cellvibrionales</taxon>
        <taxon>Cellvibrionaceae</taxon>
        <taxon>Marinimicrobium</taxon>
    </lineage>
</organism>
<comment type="similarity">
    <text evidence="2 8">Belongs to the acetyltransferase family. EctA subfamily.</text>
</comment>
<dbReference type="Gene3D" id="3.40.630.30">
    <property type="match status" value="1"/>
</dbReference>
<comment type="caution">
    <text evidence="10">The sequence shown here is derived from an EMBL/GenBank/DDBJ whole genome shotgun (WGS) entry which is preliminary data.</text>
</comment>
<evidence type="ECO:0000256" key="5">
    <source>
        <dbReference type="ARBA" id="ARBA00022679"/>
    </source>
</evidence>
<dbReference type="AlphaFoldDB" id="A0A3N1NYM3"/>
<comment type="function">
    <text evidence="8">Catalyzes the acetylation of L-2,4-diaminobutyrate (DABA) to gamma-N-acetyl-alpha,gamma-diaminobutyric acid (ADABA) with acetyl coenzyme A.</text>
</comment>
<dbReference type="Pfam" id="PF00583">
    <property type="entry name" value="Acetyltransf_1"/>
    <property type="match status" value="1"/>
</dbReference>
<comment type="catalytic activity">
    <reaction evidence="7 8">
        <text>L-2,4-diaminobutanoate + acetyl-CoA = (2S)-4-acetamido-2-aminobutanoate + CoA + H(+)</text>
        <dbReference type="Rhea" id="RHEA:16901"/>
        <dbReference type="ChEBI" id="CHEBI:15378"/>
        <dbReference type="ChEBI" id="CHEBI:57287"/>
        <dbReference type="ChEBI" id="CHEBI:57288"/>
        <dbReference type="ChEBI" id="CHEBI:58761"/>
        <dbReference type="ChEBI" id="CHEBI:58929"/>
        <dbReference type="EC" id="2.3.1.178"/>
    </reaction>
</comment>
<dbReference type="CDD" id="cd04301">
    <property type="entry name" value="NAT_SF"/>
    <property type="match status" value="1"/>
</dbReference>
<dbReference type="EC" id="2.3.1.178" evidence="3 8"/>
<dbReference type="NCBIfam" id="TIGR02406">
    <property type="entry name" value="ectoine_EctA"/>
    <property type="match status" value="1"/>
</dbReference>
<dbReference type="GO" id="GO:0019491">
    <property type="term" value="P:ectoine biosynthetic process"/>
    <property type="evidence" value="ECO:0007669"/>
    <property type="project" value="UniProtKB-UniPathway"/>
</dbReference>
<evidence type="ECO:0000256" key="7">
    <source>
        <dbReference type="ARBA" id="ARBA00048924"/>
    </source>
</evidence>
<evidence type="ECO:0000313" key="10">
    <source>
        <dbReference type="EMBL" id="ROQ20097.1"/>
    </source>
</evidence>
<dbReference type="Proteomes" id="UP000273643">
    <property type="component" value="Unassembled WGS sequence"/>
</dbReference>
<reference evidence="10 11" key="1">
    <citation type="submission" date="2018-11" db="EMBL/GenBank/DDBJ databases">
        <title>Genomic Encyclopedia of Type Strains, Phase IV (KMG-IV): sequencing the most valuable type-strain genomes for metagenomic binning, comparative biology and taxonomic classification.</title>
        <authorList>
            <person name="Goeker M."/>
        </authorList>
    </citation>
    <scope>NUCLEOTIDE SEQUENCE [LARGE SCALE GENOMIC DNA]</scope>
    <source>
        <strain evidence="10 11">DSM 16974</strain>
    </source>
</reference>
<evidence type="ECO:0000313" key="11">
    <source>
        <dbReference type="Proteomes" id="UP000273643"/>
    </source>
</evidence>
<dbReference type="EMBL" id="RJUK01000001">
    <property type="protein sequence ID" value="ROQ20097.1"/>
    <property type="molecule type" value="Genomic_DNA"/>
</dbReference>
<dbReference type="InterPro" id="IPR000182">
    <property type="entry name" value="GNAT_dom"/>
</dbReference>
<evidence type="ECO:0000256" key="1">
    <source>
        <dbReference type="ARBA" id="ARBA00004978"/>
    </source>
</evidence>
<evidence type="ECO:0000256" key="8">
    <source>
        <dbReference type="RuleBase" id="RU365045"/>
    </source>
</evidence>
<proteinExistence type="inferred from homology"/>
<dbReference type="InterPro" id="IPR012772">
    <property type="entry name" value="Ectoine_EctA"/>
</dbReference>
<evidence type="ECO:0000256" key="3">
    <source>
        <dbReference type="ARBA" id="ARBA00012355"/>
    </source>
</evidence>
<dbReference type="OrthoDB" id="2436196at2"/>
<keyword evidence="5 8" id="KW-0808">Transferase</keyword>
<keyword evidence="6 8" id="KW-0012">Acyltransferase</keyword>
<evidence type="ECO:0000259" key="9">
    <source>
        <dbReference type="PROSITE" id="PS51186"/>
    </source>
</evidence>
<dbReference type="PROSITE" id="PS51186">
    <property type="entry name" value="GNAT"/>
    <property type="match status" value="1"/>
</dbReference>
<feature type="domain" description="N-acetyltransferase" evidence="9">
    <location>
        <begin position="9"/>
        <end position="170"/>
    </location>
</feature>
<protein>
    <recommendedName>
        <fullName evidence="4 8">L-2,4-diaminobutyric acid acetyltransferase</fullName>
        <shortName evidence="8">DABA acetyltransferase</shortName>
        <ecNumber evidence="3 8">2.3.1.178</ecNumber>
    </recommendedName>
</protein>
<keyword evidence="11" id="KW-1185">Reference proteome</keyword>
<accession>A0A3N1NYM3</accession>
<dbReference type="GO" id="GO:0033816">
    <property type="term" value="F:diaminobutyrate acetyltransferase activity"/>
    <property type="evidence" value="ECO:0007669"/>
    <property type="project" value="UniProtKB-EC"/>
</dbReference>
<evidence type="ECO:0000256" key="4">
    <source>
        <dbReference type="ARBA" id="ARBA00017935"/>
    </source>
</evidence>
<dbReference type="UniPathway" id="UPA00067">
    <property type="reaction ID" value="UER00122"/>
</dbReference>
<comment type="pathway">
    <text evidence="1 8">Amine and polyamine biosynthesis; ectoine biosynthesis; L-ectoine from L-aspartate 4-semialdehyde: step 2/3.</text>
</comment>
<name>A0A3N1NYM3_9GAMM</name>
<gene>
    <name evidence="8" type="primary">ectA</name>
    <name evidence="10" type="ORF">EDC38_0693</name>
</gene>
<evidence type="ECO:0000256" key="6">
    <source>
        <dbReference type="ARBA" id="ARBA00023315"/>
    </source>
</evidence>
<sequence length="170" mass="18980">MTDTPSDNLDFRKPTAEVGYLLNQLVAASPPLDPNSIYCNLLQCSHFADTAVAVFDGEQLVGFVSGYVEPNKPDTLFVWQVVIAEAARGKGLAKRMLKHLLGREACAEVRYIETTITPDNEASWALFRSLARDLDTELNSEVFFERNTHFGGEHDDEHLLVIGPFQTSRH</sequence>
<dbReference type="SUPFAM" id="SSF55729">
    <property type="entry name" value="Acyl-CoA N-acyltransferases (Nat)"/>
    <property type="match status" value="1"/>
</dbReference>